<dbReference type="PANTHER" id="PTHR30432">
    <property type="entry name" value="TRANSCRIPTIONAL REGULATOR MODE"/>
    <property type="match status" value="1"/>
</dbReference>
<dbReference type="PROSITE" id="PS51866">
    <property type="entry name" value="MOP"/>
    <property type="match status" value="1"/>
</dbReference>
<dbReference type="InterPro" id="IPR051815">
    <property type="entry name" value="Molybdate_resp_trans_reg"/>
</dbReference>
<proteinExistence type="predicted"/>
<accession>A0A0A6PE93</accession>
<reference evidence="4 5" key="1">
    <citation type="journal article" date="2016" name="Front. Microbiol.">
        <title>Single-Cell (Meta-)Genomics of a Dimorphic Candidatus Thiomargarita nelsonii Reveals Genomic Plasticity.</title>
        <authorList>
            <person name="Flood B.E."/>
            <person name="Fliss P."/>
            <person name="Jones D.S."/>
            <person name="Dick G.J."/>
            <person name="Jain S."/>
            <person name="Kaster A.K."/>
            <person name="Winkel M."/>
            <person name="Mussmann M."/>
            <person name="Bailey J."/>
        </authorList>
    </citation>
    <scope>NUCLEOTIDE SEQUENCE [LARGE SCALE GENOMIC DNA]</scope>
    <source>
        <strain evidence="4">Hydrate Ridge</strain>
    </source>
</reference>
<organism evidence="4 5">
    <name type="scientific">Candidatus Thiomargarita nelsonii</name>
    <dbReference type="NCBI Taxonomy" id="1003181"/>
    <lineage>
        <taxon>Bacteria</taxon>
        <taxon>Pseudomonadati</taxon>
        <taxon>Pseudomonadota</taxon>
        <taxon>Gammaproteobacteria</taxon>
        <taxon>Thiotrichales</taxon>
        <taxon>Thiotrichaceae</taxon>
        <taxon>Thiomargarita</taxon>
    </lineage>
</organism>
<evidence type="ECO:0000256" key="2">
    <source>
        <dbReference type="PROSITE-ProRule" id="PRU01213"/>
    </source>
</evidence>
<feature type="domain" description="Mop" evidence="3">
    <location>
        <begin position="2"/>
        <end position="68"/>
    </location>
</feature>
<evidence type="ECO:0000259" key="3">
    <source>
        <dbReference type="PROSITE" id="PS51866"/>
    </source>
</evidence>
<dbReference type="Proteomes" id="UP000030428">
    <property type="component" value="Unassembled WGS sequence"/>
</dbReference>
<evidence type="ECO:0000313" key="5">
    <source>
        <dbReference type="Proteomes" id="UP000030428"/>
    </source>
</evidence>
<dbReference type="InterPro" id="IPR005116">
    <property type="entry name" value="Transp-assoc_OB_typ1"/>
</dbReference>
<dbReference type="Pfam" id="PF03459">
    <property type="entry name" value="TOBE"/>
    <property type="match status" value="2"/>
</dbReference>
<dbReference type="NCBIfam" id="TIGR00638">
    <property type="entry name" value="Mop"/>
    <property type="match status" value="1"/>
</dbReference>
<dbReference type="InterPro" id="IPR004606">
    <property type="entry name" value="Mop_domain"/>
</dbReference>
<name>A0A0A6PE93_9GAMM</name>
<comment type="caution">
    <text evidence="4">The sequence shown here is derived from an EMBL/GenBank/DDBJ whole genome shotgun (WGS) entry which is preliminary data.</text>
</comment>
<keyword evidence="1 2" id="KW-0500">Molybdenum</keyword>
<dbReference type="SUPFAM" id="SSF50331">
    <property type="entry name" value="MOP-like"/>
    <property type="match status" value="1"/>
</dbReference>
<dbReference type="GO" id="GO:0015689">
    <property type="term" value="P:molybdate ion transport"/>
    <property type="evidence" value="ECO:0007669"/>
    <property type="project" value="InterPro"/>
</dbReference>
<protein>
    <recommendedName>
        <fullName evidence="3">Mop domain-containing protein</fullName>
    </recommendedName>
</protein>
<evidence type="ECO:0000313" key="4">
    <source>
        <dbReference type="EMBL" id="KHD09070.1"/>
    </source>
</evidence>
<dbReference type="PANTHER" id="PTHR30432:SF1">
    <property type="entry name" value="DNA-BINDING TRANSCRIPTIONAL DUAL REGULATOR MODE"/>
    <property type="match status" value="1"/>
</dbReference>
<gene>
    <name evidence="4" type="ORF">PN36_11865</name>
</gene>
<keyword evidence="5" id="KW-1185">Reference proteome</keyword>
<evidence type="ECO:0000256" key="1">
    <source>
        <dbReference type="ARBA" id="ARBA00022505"/>
    </source>
</evidence>
<sequence>MQTGAGNQLLGRVVSIKQDVLFAEVTLKLDGGDQIVALITAQALSDLGLTEGRKAYAIIRNSDVMLAHADTDLTFSTRNHFYGKVIKTQSGPINAWVTLQLKSGNTFQALVSQETLTDLDIKEGEKMSAVFRAIDVILAVEKGL</sequence>
<dbReference type="EMBL" id="JSZA02000036">
    <property type="protein sequence ID" value="KHD09070.1"/>
    <property type="molecule type" value="Genomic_DNA"/>
</dbReference>
<dbReference type="Gene3D" id="2.40.50.100">
    <property type="match status" value="2"/>
</dbReference>
<dbReference type="AlphaFoldDB" id="A0A0A6PE93"/>
<dbReference type="InterPro" id="IPR008995">
    <property type="entry name" value="Mo/tungstate-bd_C_term_dom"/>
</dbReference>